<protein>
    <submittedName>
        <fullName evidence="4">DUF3887 domain-containing protein</fullName>
    </submittedName>
</protein>
<accession>A0ABY5JTW1</accession>
<gene>
    <name evidence="4" type="ORF">NP439_20110</name>
</gene>
<feature type="compositionally biased region" description="Polar residues" evidence="1">
    <location>
        <begin position="64"/>
        <end position="73"/>
    </location>
</feature>
<reference evidence="4" key="1">
    <citation type="submission" date="2022-07" db="EMBL/GenBank/DDBJ databases">
        <title>FELIX.</title>
        <authorList>
            <person name="Wan K.H."/>
            <person name="Park S."/>
            <person name="Lawrence Q."/>
            <person name="Eichenberger J.P."/>
            <person name="Booth B.W."/>
            <person name="Piaggio A.J."/>
            <person name="Chandler J.C."/>
            <person name="Franklin A.B."/>
            <person name="Celniker S.E."/>
        </authorList>
    </citation>
    <scope>NUCLEOTIDE SEQUENCE</scope>
    <source>
        <strain evidence="4">QA-1986 374</strain>
    </source>
</reference>
<evidence type="ECO:0000259" key="3">
    <source>
        <dbReference type="Pfam" id="PF13026"/>
    </source>
</evidence>
<feature type="region of interest" description="Disordered" evidence="1">
    <location>
        <begin position="25"/>
        <end position="73"/>
    </location>
</feature>
<feature type="signal peptide" evidence="2">
    <location>
        <begin position="1"/>
        <end position="20"/>
    </location>
</feature>
<dbReference type="Pfam" id="PF13026">
    <property type="entry name" value="DUF3887"/>
    <property type="match status" value="1"/>
</dbReference>
<dbReference type="PROSITE" id="PS51257">
    <property type="entry name" value="PROKAR_LIPOPROTEIN"/>
    <property type="match status" value="1"/>
</dbReference>
<keyword evidence="2" id="KW-0732">Signal</keyword>
<evidence type="ECO:0000313" key="4">
    <source>
        <dbReference type="EMBL" id="UUI02317.1"/>
    </source>
</evidence>
<evidence type="ECO:0000313" key="5">
    <source>
        <dbReference type="Proteomes" id="UP001059773"/>
    </source>
</evidence>
<dbReference type="InterPro" id="IPR024981">
    <property type="entry name" value="DUF3887"/>
</dbReference>
<evidence type="ECO:0000256" key="1">
    <source>
        <dbReference type="SAM" id="MobiDB-lite"/>
    </source>
</evidence>
<dbReference type="Gene3D" id="3.10.450.590">
    <property type="match status" value="1"/>
</dbReference>
<evidence type="ECO:0000256" key="2">
    <source>
        <dbReference type="SAM" id="SignalP"/>
    </source>
</evidence>
<dbReference type="EMBL" id="CP101914">
    <property type="protein sequence ID" value="UUI02317.1"/>
    <property type="molecule type" value="Genomic_DNA"/>
</dbReference>
<organism evidence="4 5">
    <name type="scientific">Oceanobacillus jeddahense</name>
    <dbReference type="NCBI Taxonomy" id="1462527"/>
    <lineage>
        <taxon>Bacteria</taxon>
        <taxon>Bacillati</taxon>
        <taxon>Bacillota</taxon>
        <taxon>Bacilli</taxon>
        <taxon>Bacillales</taxon>
        <taxon>Bacillaceae</taxon>
        <taxon>Oceanobacillus</taxon>
    </lineage>
</organism>
<keyword evidence="5" id="KW-1185">Reference proteome</keyword>
<name>A0ABY5JTW1_9BACI</name>
<proteinExistence type="predicted"/>
<feature type="compositionally biased region" description="Polar residues" evidence="1">
    <location>
        <begin position="40"/>
        <end position="49"/>
    </location>
</feature>
<feature type="chain" id="PRO_5046682679" evidence="2">
    <location>
        <begin position="21"/>
        <end position="166"/>
    </location>
</feature>
<sequence>MKRKQLAISFISILLITLLAACGDSDSSSETENGNDQEESSTVQENNGGVSAADKEEEAAVTEEQASQTSETFITHLDDGDFDEAKSLFDETMASEITAADLETIWTDLETEFGEFTGFDYVEDQQVDEYQTFIYEGTFDDQPFVLNVSINGNNEVGGFYIQPSEA</sequence>
<feature type="compositionally biased region" description="Acidic residues" evidence="1">
    <location>
        <begin position="27"/>
        <end position="39"/>
    </location>
</feature>
<feature type="domain" description="DUF3887" evidence="3">
    <location>
        <begin position="70"/>
        <end position="159"/>
    </location>
</feature>
<dbReference type="Proteomes" id="UP001059773">
    <property type="component" value="Chromosome"/>
</dbReference>
<dbReference type="RefSeq" id="WP_256707561.1">
    <property type="nucleotide sequence ID" value="NZ_CP101914.1"/>
</dbReference>